<dbReference type="InterPro" id="IPR011944">
    <property type="entry name" value="Steroid_delta5-4_isomerase"/>
</dbReference>
<dbReference type="AlphaFoldDB" id="A0A857KW13"/>
<accession>A0A857KW13</accession>
<evidence type="ECO:0000259" key="1">
    <source>
        <dbReference type="Pfam" id="PF14534"/>
    </source>
</evidence>
<gene>
    <name evidence="2" type="ORF">GII30_02985</name>
</gene>
<organism evidence="2">
    <name type="scientific">Gordonia amarae</name>
    <dbReference type="NCBI Taxonomy" id="36821"/>
    <lineage>
        <taxon>Bacteria</taxon>
        <taxon>Bacillati</taxon>
        <taxon>Actinomycetota</taxon>
        <taxon>Actinomycetes</taxon>
        <taxon>Mycobacteriales</taxon>
        <taxon>Gordoniaceae</taxon>
        <taxon>Gordonia</taxon>
    </lineage>
</organism>
<proteinExistence type="predicted"/>
<dbReference type="RefSeq" id="WP_005193472.1">
    <property type="nucleotide sequence ID" value="NZ_CP045804.1"/>
</dbReference>
<dbReference type="InterPro" id="IPR027843">
    <property type="entry name" value="DUF4440"/>
</dbReference>
<dbReference type="NCBIfam" id="TIGR02246">
    <property type="entry name" value="SgcJ/EcaC family oxidoreductase"/>
    <property type="match status" value="1"/>
</dbReference>
<feature type="domain" description="DUF4440" evidence="1">
    <location>
        <begin position="17"/>
        <end position="122"/>
    </location>
</feature>
<reference evidence="2" key="1">
    <citation type="journal article" date="2021" name="Nat. Microbiol.">
        <title>Cocultivation of an ultrasmall environmental parasitic bacterium with lytic ability against bacteria associated with wastewater foams.</title>
        <authorList>
            <person name="Batinovic S."/>
            <person name="Rose J.J.A."/>
            <person name="Ratcliffe J."/>
            <person name="Seviour R.J."/>
            <person name="Petrovski S."/>
        </authorList>
    </citation>
    <scope>NUCLEOTIDE SEQUENCE</scope>
    <source>
        <strain evidence="2">CON44</strain>
    </source>
</reference>
<dbReference type="Pfam" id="PF14534">
    <property type="entry name" value="DUF4440"/>
    <property type="match status" value="1"/>
</dbReference>
<sequence length="154" mass="17318">MTEDDLKNSDLPAGVTESLERMRQAWDAGDADAYAAEFTEHATYVIFTGALTVGSASIRDDHVPLFTTWQKGSRLSIRVLDVNRLRDDAVVVVTEGGIGKGKTVRHNKMQTYVFVRQPDRWVCAAFQNTRRNRLLNAINSREQKRLAKKAAVRP</sequence>
<protein>
    <submittedName>
        <fullName evidence="2">SgcJ/EcaC family oxidoreductase</fullName>
    </submittedName>
</protein>
<dbReference type="InterPro" id="IPR032710">
    <property type="entry name" value="NTF2-like_dom_sf"/>
</dbReference>
<dbReference type="Gene3D" id="3.10.450.50">
    <property type="match status" value="1"/>
</dbReference>
<dbReference type="EMBL" id="CP045810">
    <property type="protein sequence ID" value="QHN38278.1"/>
    <property type="molecule type" value="Genomic_DNA"/>
</dbReference>
<dbReference type="SUPFAM" id="SSF54427">
    <property type="entry name" value="NTF2-like"/>
    <property type="match status" value="1"/>
</dbReference>
<evidence type="ECO:0000313" key="2">
    <source>
        <dbReference type="EMBL" id="QHN38278.1"/>
    </source>
</evidence>
<name>A0A857KW13_9ACTN</name>